<proteinExistence type="predicted"/>
<dbReference type="Gene3D" id="1.20.910.10">
    <property type="entry name" value="Heme oxygenase-like"/>
    <property type="match status" value="1"/>
</dbReference>
<evidence type="ECO:0008006" key="3">
    <source>
        <dbReference type="Google" id="ProtNLM"/>
    </source>
</evidence>
<reference evidence="1 2" key="1">
    <citation type="submission" date="2018-06" db="EMBL/GenBank/DDBJ databases">
        <title>Chryseolinea flavus sp. nov., a member of the phylum Bacteroidetes isolated from soil.</title>
        <authorList>
            <person name="Li Y."/>
            <person name="Wang J."/>
        </authorList>
    </citation>
    <scope>NUCLEOTIDE SEQUENCE [LARGE SCALE GENOMIC DNA]</scope>
    <source>
        <strain evidence="1 2">SDU1-6</strain>
    </source>
</reference>
<dbReference type="InterPro" id="IPR016053">
    <property type="entry name" value="Haem_Oase-like"/>
</dbReference>
<evidence type="ECO:0000313" key="1">
    <source>
        <dbReference type="EMBL" id="RAV98710.1"/>
    </source>
</evidence>
<name>A0A364XWI6_9BACT</name>
<dbReference type="RefSeq" id="WP_112749107.1">
    <property type="nucleotide sequence ID" value="NZ_QMFY01000015.1"/>
</dbReference>
<keyword evidence="2" id="KW-1185">Reference proteome</keyword>
<dbReference type="Pfam" id="PF01126">
    <property type="entry name" value="Heme_oxygenase"/>
    <property type="match status" value="1"/>
</dbReference>
<comment type="caution">
    <text evidence="1">The sequence shown here is derived from an EMBL/GenBank/DDBJ whole genome shotgun (WGS) entry which is preliminary data.</text>
</comment>
<sequence>MLHQQLKEQTKEAHQALERRMVGLIKQIHSEAQYVHFLKLMYGYYASLEDKLGEQLSTNDALDFNQRRKASWILDDMNYFGSKEKPSRCQALPPIDSFHTALGAMYVLEGSALGGKIIAKMIASQIGLGDARGLTFFNGYGDETMKMWELFKENLSQSFDPPTTETIITSANQTFDTFKNWIESHAAAC</sequence>
<dbReference type="Proteomes" id="UP000251889">
    <property type="component" value="Unassembled WGS sequence"/>
</dbReference>
<dbReference type="SUPFAM" id="SSF48613">
    <property type="entry name" value="Heme oxygenase-like"/>
    <property type="match status" value="1"/>
</dbReference>
<dbReference type="InterPro" id="IPR016084">
    <property type="entry name" value="Haem_Oase-like_multi-hlx"/>
</dbReference>
<dbReference type="GO" id="GO:0006788">
    <property type="term" value="P:heme oxidation"/>
    <property type="evidence" value="ECO:0007669"/>
    <property type="project" value="InterPro"/>
</dbReference>
<dbReference type="GO" id="GO:0004392">
    <property type="term" value="F:heme oxygenase (decyclizing) activity"/>
    <property type="evidence" value="ECO:0007669"/>
    <property type="project" value="InterPro"/>
</dbReference>
<evidence type="ECO:0000313" key="2">
    <source>
        <dbReference type="Proteomes" id="UP000251889"/>
    </source>
</evidence>
<gene>
    <name evidence="1" type="ORF">DQQ10_22095</name>
</gene>
<dbReference type="AlphaFoldDB" id="A0A364XWI6"/>
<accession>A0A364XWI6</accession>
<dbReference type="OrthoDB" id="114943at2"/>
<organism evidence="1 2">
    <name type="scientific">Pseudochryseolinea flava</name>
    <dbReference type="NCBI Taxonomy" id="2059302"/>
    <lineage>
        <taxon>Bacteria</taxon>
        <taxon>Pseudomonadati</taxon>
        <taxon>Bacteroidota</taxon>
        <taxon>Cytophagia</taxon>
        <taxon>Cytophagales</taxon>
        <taxon>Fulvivirgaceae</taxon>
        <taxon>Pseudochryseolinea</taxon>
    </lineage>
</organism>
<dbReference type="EMBL" id="QMFY01000015">
    <property type="protein sequence ID" value="RAV98710.1"/>
    <property type="molecule type" value="Genomic_DNA"/>
</dbReference>
<protein>
    <recommendedName>
        <fullName evidence="3">Heme oxygenase</fullName>
    </recommendedName>
</protein>
<dbReference type="CDD" id="cd19166">
    <property type="entry name" value="HemeO-bac"/>
    <property type="match status" value="1"/>
</dbReference>